<dbReference type="NCBIfam" id="TIGR01777">
    <property type="entry name" value="yfcH"/>
    <property type="match status" value="1"/>
</dbReference>
<evidence type="ECO:0000259" key="4">
    <source>
        <dbReference type="Pfam" id="PF08338"/>
    </source>
</evidence>
<proteinExistence type="inferred from homology"/>
<evidence type="ECO:0008006" key="7">
    <source>
        <dbReference type="Google" id="ProtNLM"/>
    </source>
</evidence>
<dbReference type="Pfam" id="PF01370">
    <property type="entry name" value="Epimerase"/>
    <property type="match status" value="1"/>
</dbReference>
<sequence length="394" mass="41369">MGGGHVAAGHMGGGHVAAGHMGGRHVAAGHMGGRHVAAGHMGGRHMDDGHTDGGRDGRHMGDRHMDDGHTDGGHTDARHTDARRTHNGRTNNGRPPRDRPRIVVAGASGLIGGALARSLTADGYRVVRLVRRAPEGPDEVRWDPENGRVDAAGLEGCDAVVNLAGAGVGDRRWTDAYKTRIRSSRVHGTTALAEAVAALERPPRVFVNGSAMGYYGETGDRPVDESAPPGEGFLPGLCVEWEAAAAPAQKAGVRTVFTRTGLVVARGGGAWGRLFPLFRAGLGGRLGDGSQYWSFVALHDEVAAIRHLLDRDDLSGPFNLTAPQPVTNREVTVAMGRVLHRPTPFAVPAPVLRAALGEMAGDVLGSARVLPARLMESGFRFAFPEIDGAIRAAL</sequence>
<keyword evidence="6" id="KW-1185">Reference proteome</keyword>
<dbReference type="PANTHER" id="PTHR11092">
    <property type="entry name" value="SUGAR NUCLEOTIDE EPIMERASE RELATED"/>
    <property type="match status" value="1"/>
</dbReference>
<protein>
    <recommendedName>
        <fullName evidence="7">TIGR01777 family protein</fullName>
    </recommendedName>
</protein>
<evidence type="ECO:0000256" key="2">
    <source>
        <dbReference type="SAM" id="MobiDB-lite"/>
    </source>
</evidence>
<feature type="domain" description="DUF1731" evidence="4">
    <location>
        <begin position="347"/>
        <end position="392"/>
    </location>
</feature>
<reference evidence="5 6" key="1">
    <citation type="journal article" date="2019" name="Int. J. Syst. Evol. Microbiol.">
        <title>The Global Catalogue of Microorganisms (GCM) 10K type strain sequencing project: providing services to taxonomists for standard genome sequencing and annotation.</title>
        <authorList>
            <consortium name="The Broad Institute Genomics Platform"/>
            <consortium name="The Broad Institute Genome Sequencing Center for Infectious Disease"/>
            <person name="Wu L."/>
            <person name="Ma J."/>
        </authorList>
    </citation>
    <scope>NUCLEOTIDE SEQUENCE [LARGE SCALE GENOMIC DNA]</scope>
    <source>
        <strain evidence="5 6">JCM 4531</strain>
    </source>
</reference>
<evidence type="ECO:0000259" key="3">
    <source>
        <dbReference type="Pfam" id="PF01370"/>
    </source>
</evidence>
<dbReference type="Gene3D" id="3.40.50.720">
    <property type="entry name" value="NAD(P)-binding Rossmann-like Domain"/>
    <property type="match status" value="1"/>
</dbReference>
<dbReference type="PANTHER" id="PTHR11092:SF0">
    <property type="entry name" value="EPIMERASE FAMILY PROTEIN SDR39U1"/>
    <property type="match status" value="1"/>
</dbReference>
<feature type="domain" description="NAD-dependent epimerase/dehydratase" evidence="3">
    <location>
        <begin position="102"/>
        <end position="313"/>
    </location>
</feature>
<dbReference type="EMBL" id="BAAASK010000011">
    <property type="protein sequence ID" value="GAA2687017.1"/>
    <property type="molecule type" value="Genomic_DNA"/>
</dbReference>
<gene>
    <name evidence="5" type="ORF">GCM10010310_40490</name>
</gene>
<dbReference type="InterPro" id="IPR013549">
    <property type="entry name" value="DUF1731"/>
</dbReference>
<accession>A0ABN3SXA6</accession>
<organism evidence="5 6">
    <name type="scientific">Streptomyces violaceolatus</name>
    <dbReference type="NCBI Taxonomy" id="67378"/>
    <lineage>
        <taxon>Bacteria</taxon>
        <taxon>Bacillati</taxon>
        <taxon>Actinomycetota</taxon>
        <taxon>Actinomycetes</taxon>
        <taxon>Kitasatosporales</taxon>
        <taxon>Streptomycetaceae</taxon>
        <taxon>Streptomyces</taxon>
        <taxon>Streptomyces violaceoruber group</taxon>
    </lineage>
</organism>
<evidence type="ECO:0000256" key="1">
    <source>
        <dbReference type="ARBA" id="ARBA00009353"/>
    </source>
</evidence>
<dbReference type="Proteomes" id="UP001499989">
    <property type="component" value="Unassembled WGS sequence"/>
</dbReference>
<dbReference type="Pfam" id="PF08338">
    <property type="entry name" value="DUF1731"/>
    <property type="match status" value="1"/>
</dbReference>
<feature type="compositionally biased region" description="Basic and acidic residues" evidence="2">
    <location>
        <begin position="44"/>
        <end position="84"/>
    </location>
</feature>
<evidence type="ECO:0000313" key="6">
    <source>
        <dbReference type="Proteomes" id="UP001499989"/>
    </source>
</evidence>
<dbReference type="SUPFAM" id="SSF51735">
    <property type="entry name" value="NAD(P)-binding Rossmann-fold domains"/>
    <property type="match status" value="1"/>
</dbReference>
<name>A0ABN3SXA6_9ACTN</name>
<dbReference type="InterPro" id="IPR010099">
    <property type="entry name" value="SDR39U1"/>
</dbReference>
<evidence type="ECO:0000313" key="5">
    <source>
        <dbReference type="EMBL" id="GAA2687017.1"/>
    </source>
</evidence>
<dbReference type="InterPro" id="IPR036291">
    <property type="entry name" value="NAD(P)-bd_dom_sf"/>
</dbReference>
<comment type="caution">
    <text evidence="5">The sequence shown here is derived from an EMBL/GenBank/DDBJ whole genome shotgun (WGS) entry which is preliminary data.</text>
</comment>
<comment type="similarity">
    <text evidence="1">Belongs to the NAD(P)-dependent epimerase/dehydratase family. SDR39U1 subfamily.</text>
</comment>
<dbReference type="InterPro" id="IPR001509">
    <property type="entry name" value="Epimerase_deHydtase"/>
</dbReference>
<feature type="region of interest" description="Disordered" evidence="2">
    <location>
        <begin position="39"/>
        <end position="100"/>
    </location>
</feature>